<name>A0A090NF15_SHIDY</name>
<protein>
    <submittedName>
        <fullName evidence="1">Uncharacterized protein</fullName>
    </submittedName>
</protein>
<comment type="caution">
    <text evidence="1">The sequence shown here is derived from an EMBL/GenBank/DDBJ whole genome shotgun (WGS) entry which is preliminary data.</text>
</comment>
<dbReference type="EMBL" id="AXUT01000233">
    <property type="protein sequence ID" value="ESU78585.1"/>
    <property type="molecule type" value="Genomic_DNA"/>
</dbReference>
<dbReference type="PATRIC" id="fig|1401327.3.peg.2566"/>
<dbReference type="AlphaFoldDB" id="A0A090NF15"/>
<organism evidence="1 2">
    <name type="scientific">Shigella dysenteriae WRSd3</name>
    <dbReference type="NCBI Taxonomy" id="1401327"/>
    <lineage>
        <taxon>Bacteria</taxon>
        <taxon>Pseudomonadati</taxon>
        <taxon>Pseudomonadota</taxon>
        <taxon>Gammaproteobacteria</taxon>
        <taxon>Enterobacterales</taxon>
        <taxon>Enterobacteriaceae</taxon>
        <taxon>Shigella</taxon>
    </lineage>
</organism>
<gene>
    <name evidence="1" type="ORF">WRSd3_02763</name>
</gene>
<dbReference type="Proteomes" id="UP000017944">
    <property type="component" value="Unassembled WGS sequence"/>
</dbReference>
<sequence>MGRVAGHRLCLSSLSWSRKHRVKTHLQLSALFQYVAKDFMKNGLRAVLFCLDFALFAQHSDEHCPGIVKKYATARNNRSRLIKVMPL</sequence>
<evidence type="ECO:0000313" key="1">
    <source>
        <dbReference type="EMBL" id="ESU78585.1"/>
    </source>
</evidence>
<reference evidence="1 2" key="1">
    <citation type="submission" date="2013-10" db="EMBL/GenBank/DDBJ databases">
        <title>Draft genomes and the virulence plasmids of Sd1617 vaccine constructs: WRSd3 and WRSd5.</title>
        <authorList>
            <person name="Aksomboon Vongsawan A."/>
            <person name="Venkatesan M.M."/>
            <person name="Vaisvil B."/>
            <person name="Emel G."/>
            <person name="Kepatral V."/>
            <person name="Sethabutr O."/>
            <person name="Serichantalergs O."/>
            <person name="Mason C."/>
        </authorList>
    </citation>
    <scope>NUCLEOTIDE SEQUENCE [LARGE SCALE GENOMIC DNA]</scope>
    <source>
        <strain evidence="1 2">WRSd3</strain>
    </source>
</reference>
<evidence type="ECO:0000313" key="2">
    <source>
        <dbReference type="Proteomes" id="UP000017944"/>
    </source>
</evidence>
<accession>A0A090NF15</accession>
<proteinExistence type="predicted"/>